<evidence type="ECO:0000313" key="5">
    <source>
        <dbReference type="EMBL" id="PYZ92676.1"/>
    </source>
</evidence>
<reference evidence="5 6" key="1">
    <citation type="submission" date="2017-10" db="EMBL/GenBank/DDBJ databases">
        <title>Bacillus sp. nov., a halophilic bacterium isolated from a Keqin Lake.</title>
        <authorList>
            <person name="Wang H."/>
        </authorList>
    </citation>
    <scope>NUCLEOTIDE SEQUENCE [LARGE SCALE GENOMIC DNA]</scope>
    <source>
        <strain evidence="5 6">KQ-12</strain>
    </source>
</reference>
<evidence type="ECO:0000256" key="3">
    <source>
        <dbReference type="ARBA" id="ARBA00023163"/>
    </source>
</evidence>
<dbReference type="InterPro" id="IPR046335">
    <property type="entry name" value="LacI/GalR-like_sensor"/>
</dbReference>
<evidence type="ECO:0000259" key="4">
    <source>
        <dbReference type="PROSITE" id="PS50932"/>
    </source>
</evidence>
<dbReference type="GO" id="GO:0003700">
    <property type="term" value="F:DNA-binding transcription factor activity"/>
    <property type="evidence" value="ECO:0007669"/>
    <property type="project" value="TreeGrafter"/>
</dbReference>
<keyword evidence="2" id="KW-0238">DNA-binding</keyword>
<dbReference type="GO" id="GO:0000976">
    <property type="term" value="F:transcription cis-regulatory region binding"/>
    <property type="evidence" value="ECO:0007669"/>
    <property type="project" value="TreeGrafter"/>
</dbReference>
<dbReference type="PANTHER" id="PTHR30146:SF109">
    <property type="entry name" value="HTH-TYPE TRANSCRIPTIONAL REGULATOR GALS"/>
    <property type="match status" value="1"/>
</dbReference>
<dbReference type="CDD" id="cd06267">
    <property type="entry name" value="PBP1_LacI_sugar_binding-like"/>
    <property type="match status" value="1"/>
</dbReference>
<dbReference type="RefSeq" id="WP_110610225.1">
    <property type="nucleotide sequence ID" value="NZ_PDOD01000003.1"/>
</dbReference>
<proteinExistence type="predicted"/>
<dbReference type="Pfam" id="PF00356">
    <property type="entry name" value="LacI"/>
    <property type="match status" value="1"/>
</dbReference>
<dbReference type="SUPFAM" id="SSF47413">
    <property type="entry name" value="lambda repressor-like DNA-binding domains"/>
    <property type="match status" value="1"/>
</dbReference>
<dbReference type="PANTHER" id="PTHR30146">
    <property type="entry name" value="LACI-RELATED TRANSCRIPTIONAL REPRESSOR"/>
    <property type="match status" value="1"/>
</dbReference>
<sequence length="333" mass="36666">MTTIYDIAKKTGFSITTVSRALNNYTDVSPKTKKLILEAVEDMHYYPNSVARTLSTKKSWALGIIFVEDLGIGMKHPFFNSVIEGFKKSVEQKGYDLIFLNRYVGGEKMTYLDHALHRGVDGIAVVSSNYDDVEVEKIIGSSLPNVIIDSHTSKSNVVYSDNMRGSELAVDYLYSLGHRNIAHISGHSKTFVGLERLRGFKSAVEKYQLHNSSIAEGGLFSVDGGYQAMKTLLQLENRPTAIFAAGDNLAIGAMKAIKDAGLNVPDDFSIIGFDDIELSGQISPSLTTIKQDMDKIGEQAAELLLQQINHKTDPTISIVPVELIKRETTKAIK</sequence>
<dbReference type="AlphaFoldDB" id="A0A323TDG0"/>
<keyword evidence="1" id="KW-0805">Transcription regulation</keyword>
<keyword evidence="6" id="KW-1185">Reference proteome</keyword>
<gene>
    <name evidence="5" type="ORF">CR194_13500</name>
</gene>
<name>A0A323TDG0_9BACI</name>
<comment type="caution">
    <text evidence="5">The sequence shown here is derived from an EMBL/GenBank/DDBJ whole genome shotgun (WGS) entry which is preliminary data.</text>
</comment>
<evidence type="ECO:0000313" key="6">
    <source>
        <dbReference type="Proteomes" id="UP000248214"/>
    </source>
</evidence>
<dbReference type="OrthoDB" id="9775106at2"/>
<organism evidence="5 6">
    <name type="scientific">Salipaludibacillus keqinensis</name>
    <dbReference type="NCBI Taxonomy" id="2045207"/>
    <lineage>
        <taxon>Bacteria</taxon>
        <taxon>Bacillati</taxon>
        <taxon>Bacillota</taxon>
        <taxon>Bacilli</taxon>
        <taxon>Bacillales</taxon>
        <taxon>Bacillaceae</taxon>
    </lineage>
</organism>
<dbReference type="Gene3D" id="1.10.260.40">
    <property type="entry name" value="lambda repressor-like DNA-binding domains"/>
    <property type="match status" value="1"/>
</dbReference>
<dbReference type="InterPro" id="IPR000843">
    <property type="entry name" value="HTH_LacI"/>
</dbReference>
<dbReference type="InterPro" id="IPR010982">
    <property type="entry name" value="Lambda_DNA-bd_dom_sf"/>
</dbReference>
<dbReference type="CDD" id="cd01392">
    <property type="entry name" value="HTH_LacI"/>
    <property type="match status" value="1"/>
</dbReference>
<keyword evidence="3" id="KW-0804">Transcription</keyword>
<dbReference type="Gene3D" id="3.40.50.2300">
    <property type="match status" value="2"/>
</dbReference>
<feature type="domain" description="HTH lacI-type" evidence="4">
    <location>
        <begin position="2"/>
        <end position="56"/>
    </location>
</feature>
<dbReference type="Proteomes" id="UP000248214">
    <property type="component" value="Unassembled WGS sequence"/>
</dbReference>
<dbReference type="EMBL" id="PDOD01000003">
    <property type="protein sequence ID" value="PYZ92676.1"/>
    <property type="molecule type" value="Genomic_DNA"/>
</dbReference>
<accession>A0A323TDG0</accession>
<dbReference type="SUPFAM" id="SSF53822">
    <property type="entry name" value="Periplasmic binding protein-like I"/>
    <property type="match status" value="1"/>
</dbReference>
<dbReference type="InterPro" id="IPR028082">
    <property type="entry name" value="Peripla_BP_I"/>
</dbReference>
<dbReference type="Pfam" id="PF13377">
    <property type="entry name" value="Peripla_BP_3"/>
    <property type="match status" value="1"/>
</dbReference>
<evidence type="ECO:0000256" key="1">
    <source>
        <dbReference type="ARBA" id="ARBA00023015"/>
    </source>
</evidence>
<protein>
    <submittedName>
        <fullName evidence="5">LacI family transcriptional regulator</fullName>
    </submittedName>
</protein>
<dbReference type="SMART" id="SM00354">
    <property type="entry name" value="HTH_LACI"/>
    <property type="match status" value="1"/>
</dbReference>
<dbReference type="PROSITE" id="PS50932">
    <property type="entry name" value="HTH_LACI_2"/>
    <property type="match status" value="1"/>
</dbReference>
<evidence type="ECO:0000256" key="2">
    <source>
        <dbReference type="ARBA" id="ARBA00023125"/>
    </source>
</evidence>